<dbReference type="SUPFAM" id="SSF48113">
    <property type="entry name" value="Heme-dependent peroxidases"/>
    <property type="match status" value="1"/>
</dbReference>
<evidence type="ECO:0000256" key="2">
    <source>
        <dbReference type="ARBA" id="ARBA00005644"/>
    </source>
</evidence>
<dbReference type="PROSITE" id="PS50222">
    <property type="entry name" value="EF_HAND_2"/>
    <property type="match status" value="1"/>
</dbReference>
<evidence type="ECO:0000256" key="1">
    <source>
        <dbReference type="ARBA" id="ARBA00000189"/>
    </source>
</evidence>
<dbReference type="GO" id="GO:0020037">
    <property type="term" value="F:heme binding"/>
    <property type="evidence" value="ECO:0007669"/>
    <property type="project" value="UniProtKB-UniRule"/>
</dbReference>
<organism evidence="16 17">
    <name type="scientific">Coptis chinensis</name>
    <dbReference type="NCBI Taxonomy" id="261450"/>
    <lineage>
        <taxon>Eukaryota</taxon>
        <taxon>Viridiplantae</taxon>
        <taxon>Streptophyta</taxon>
        <taxon>Embryophyta</taxon>
        <taxon>Tracheophyta</taxon>
        <taxon>Spermatophyta</taxon>
        <taxon>Magnoliopsida</taxon>
        <taxon>Ranunculales</taxon>
        <taxon>Ranunculaceae</taxon>
        <taxon>Coptidoideae</taxon>
        <taxon>Coptis</taxon>
    </lineage>
</organism>
<dbReference type="PANTHER" id="PTHR31235">
    <property type="entry name" value="PEROXIDASE 25-RELATED"/>
    <property type="match status" value="1"/>
</dbReference>
<gene>
    <name evidence="16" type="ORF">IFM89_021121</name>
</gene>
<dbReference type="GO" id="GO:0042744">
    <property type="term" value="P:hydrogen peroxide catabolic process"/>
    <property type="evidence" value="ECO:0007669"/>
    <property type="project" value="UniProtKB-KW"/>
</dbReference>
<dbReference type="GO" id="GO:0016174">
    <property type="term" value="F:NAD(P)H oxidase H2O2-forming activity"/>
    <property type="evidence" value="ECO:0007669"/>
    <property type="project" value="UniProtKB-EC"/>
</dbReference>
<dbReference type="EC" id="1.11.1.7" evidence="13"/>
<dbReference type="InterPro" id="IPR010255">
    <property type="entry name" value="Haem_peroxidase_sf"/>
</dbReference>
<evidence type="ECO:0000256" key="5">
    <source>
        <dbReference type="ARBA" id="ARBA00022723"/>
    </source>
</evidence>
<evidence type="ECO:0000256" key="9">
    <source>
        <dbReference type="ARBA" id="ARBA00047455"/>
    </source>
</evidence>
<comment type="catalytic activity">
    <reaction evidence="1 13">
        <text>2 a phenolic donor + H2O2 = 2 a phenolic radical donor + 2 H2O</text>
        <dbReference type="Rhea" id="RHEA:56136"/>
        <dbReference type="ChEBI" id="CHEBI:15377"/>
        <dbReference type="ChEBI" id="CHEBI:16240"/>
        <dbReference type="ChEBI" id="CHEBI:139520"/>
        <dbReference type="ChEBI" id="CHEBI:139521"/>
        <dbReference type="EC" id="1.11.1.7"/>
    </reaction>
</comment>
<dbReference type="Pfam" id="PF00141">
    <property type="entry name" value="peroxidase"/>
    <property type="match status" value="1"/>
</dbReference>
<dbReference type="InterPro" id="IPR011992">
    <property type="entry name" value="EF-hand-dom_pair"/>
</dbReference>
<feature type="binding site" evidence="11">
    <location>
        <position position="98"/>
    </location>
    <ligand>
        <name>substrate</name>
    </ligand>
</feature>
<dbReference type="EMBL" id="JADFTS010000009">
    <property type="protein sequence ID" value="KAF9589242.1"/>
    <property type="molecule type" value="Genomic_DNA"/>
</dbReference>
<dbReference type="PROSITE" id="PS50873">
    <property type="entry name" value="PEROXIDASE_4"/>
    <property type="match status" value="1"/>
</dbReference>
<keyword evidence="7 13" id="KW-0560">Oxidoreductase</keyword>
<keyword evidence="13" id="KW-0964">Secreted</keyword>
<dbReference type="Gene3D" id="1.10.238.10">
    <property type="entry name" value="EF-hand"/>
    <property type="match status" value="2"/>
</dbReference>
<dbReference type="Proteomes" id="UP000631114">
    <property type="component" value="Unassembled WGS sequence"/>
</dbReference>
<evidence type="ECO:0000256" key="7">
    <source>
        <dbReference type="ARBA" id="ARBA00023002"/>
    </source>
</evidence>
<comment type="caution">
    <text evidence="16">The sequence shown here is derived from an EMBL/GenBank/DDBJ whole genome shotgun (WGS) entry which is preliminary data.</text>
</comment>
<accession>A0A835H0C6</accession>
<dbReference type="Gene3D" id="1.10.520.10">
    <property type="match status" value="1"/>
</dbReference>
<dbReference type="GO" id="GO:0005576">
    <property type="term" value="C:extracellular region"/>
    <property type="evidence" value="ECO:0007669"/>
    <property type="project" value="UniProtKB-SubCell"/>
</dbReference>
<keyword evidence="6 12" id="KW-0106">Calcium</keyword>
<evidence type="ECO:0000259" key="14">
    <source>
        <dbReference type="PROSITE" id="PS50222"/>
    </source>
</evidence>
<keyword evidence="4 13" id="KW-0349">Heme</keyword>
<dbReference type="InterPro" id="IPR002048">
    <property type="entry name" value="EF_hand_dom"/>
</dbReference>
<proteinExistence type="inferred from homology"/>
<keyword evidence="5 12" id="KW-0479">Metal-binding</keyword>
<comment type="cofactor">
    <cofactor evidence="12 13">
        <name>Ca(2+)</name>
        <dbReference type="ChEBI" id="CHEBI:29108"/>
    </cofactor>
    <text evidence="12 13">Binds 2 calcium ions per subunit.</text>
</comment>
<feature type="domain" description="EF-hand" evidence="14">
    <location>
        <begin position="186"/>
        <end position="221"/>
    </location>
</feature>
<keyword evidence="13" id="KW-0376">Hydrogen peroxide</keyword>
<dbReference type="GO" id="GO:0005509">
    <property type="term" value="F:calcium ion binding"/>
    <property type="evidence" value="ECO:0007669"/>
    <property type="project" value="InterPro"/>
</dbReference>
<feature type="binding site" evidence="12">
    <location>
        <position position="11"/>
    </location>
    <ligand>
        <name>Ca(2+)</name>
        <dbReference type="ChEBI" id="CHEBI:29108"/>
        <label>1</label>
    </ligand>
</feature>
<dbReference type="InterPro" id="IPR000823">
    <property type="entry name" value="Peroxidase_pln"/>
</dbReference>
<feature type="binding site" evidence="12">
    <location>
        <position position="27"/>
    </location>
    <ligand>
        <name>Ca(2+)</name>
        <dbReference type="ChEBI" id="CHEBI:29108"/>
        <label>1</label>
    </ligand>
</feature>
<dbReference type="InterPro" id="IPR018247">
    <property type="entry name" value="EF_Hand_1_Ca_BS"/>
</dbReference>
<dbReference type="GO" id="GO:0140825">
    <property type="term" value="F:lactoperoxidase activity"/>
    <property type="evidence" value="ECO:0007669"/>
    <property type="project" value="UniProtKB-EC"/>
</dbReference>
<comment type="function">
    <text evidence="13">Removal of H(2)O(2), oxidation of toxic reductants, biosynthesis and degradation of lignin, suberization, auxin catabolism, response to environmental stresses such as wounding, pathogen attack and oxidative stress.</text>
</comment>
<evidence type="ECO:0000256" key="10">
    <source>
        <dbReference type="ARBA" id="ARBA00048762"/>
    </source>
</evidence>
<dbReference type="PROSITE" id="PS00018">
    <property type="entry name" value="EF_HAND_1"/>
    <property type="match status" value="1"/>
</dbReference>
<name>A0A835H0C6_9MAGN</name>
<keyword evidence="17" id="KW-1185">Reference proteome</keyword>
<evidence type="ECO:0000256" key="13">
    <source>
        <dbReference type="RuleBase" id="RU362060"/>
    </source>
</evidence>
<evidence type="ECO:0000256" key="12">
    <source>
        <dbReference type="PIRSR" id="PIRSR600823-3"/>
    </source>
</evidence>
<feature type="domain" description="Plant heme peroxidase family profile" evidence="15">
    <location>
        <begin position="11"/>
        <end position="126"/>
    </location>
</feature>
<comment type="subcellular location">
    <subcellularLocation>
        <location evidence="13">Secreted</location>
    </subcellularLocation>
</comment>
<dbReference type="GO" id="GO:0006979">
    <property type="term" value="P:response to oxidative stress"/>
    <property type="evidence" value="ECO:0007669"/>
    <property type="project" value="UniProtKB-UniRule"/>
</dbReference>
<reference evidence="16 17" key="1">
    <citation type="submission" date="2020-10" db="EMBL/GenBank/DDBJ databases">
        <title>The Coptis chinensis genome and diversification of protoberbering-type alkaloids.</title>
        <authorList>
            <person name="Wang B."/>
            <person name="Shu S."/>
            <person name="Song C."/>
            <person name="Liu Y."/>
        </authorList>
    </citation>
    <scope>NUCLEOTIDE SEQUENCE [LARGE SCALE GENOMIC DNA]</scope>
    <source>
        <strain evidence="16">HL-2020</strain>
        <tissue evidence="16">Leaf</tissue>
    </source>
</reference>
<keyword evidence="3 13" id="KW-0575">Peroxidase</keyword>
<comment type="cofactor">
    <cofactor evidence="13">
        <name>heme b</name>
        <dbReference type="ChEBI" id="CHEBI:60344"/>
    </cofactor>
    <text evidence="13">Binds 1 heme b (iron(II)-protoporphyrin IX) group per subunit.</text>
</comment>
<dbReference type="CDD" id="cd00051">
    <property type="entry name" value="EFh"/>
    <property type="match status" value="1"/>
</dbReference>
<dbReference type="SUPFAM" id="SSF47473">
    <property type="entry name" value="EF-hand"/>
    <property type="match status" value="1"/>
</dbReference>
<dbReference type="SMART" id="SM00054">
    <property type="entry name" value="EFh"/>
    <property type="match status" value="1"/>
</dbReference>
<comment type="catalytic activity">
    <reaction evidence="9">
        <text>NADH + O2 + H(+) = H2O2 + NAD(+)</text>
        <dbReference type="Rhea" id="RHEA:11264"/>
        <dbReference type="ChEBI" id="CHEBI:15378"/>
        <dbReference type="ChEBI" id="CHEBI:15379"/>
        <dbReference type="ChEBI" id="CHEBI:16240"/>
        <dbReference type="ChEBI" id="CHEBI:57540"/>
        <dbReference type="ChEBI" id="CHEBI:57945"/>
        <dbReference type="EC" id="1.6.3.1"/>
    </reaction>
</comment>
<protein>
    <recommendedName>
        <fullName evidence="13">Peroxidase</fullName>
        <ecNumber evidence="13">1.11.1.7</ecNumber>
    </recommendedName>
</protein>
<keyword evidence="8 13" id="KW-0408">Iron</keyword>
<dbReference type="AlphaFoldDB" id="A0A835H0C6"/>
<dbReference type="InterPro" id="IPR002016">
    <property type="entry name" value="Haem_peroxidase"/>
</dbReference>
<evidence type="ECO:0000313" key="16">
    <source>
        <dbReference type="EMBL" id="KAF9589242.1"/>
    </source>
</evidence>
<evidence type="ECO:0000256" key="4">
    <source>
        <dbReference type="ARBA" id="ARBA00022617"/>
    </source>
</evidence>
<comment type="similarity">
    <text evidence="2">In the N-terminal section; belongs to the peroxidase family.</text>
</comment>
<evidence type="ECO:0000259" key="15">
    <source>
        <dbReference type="PROSITE" id="PS50873"/>
    </source>
</evidence>
<comment type="similarity">
    <text evidence="13">Belongs to the peroxidase family. Classical plant (class III) peroxidase subfamily.</text>
</comment>
<evidence type="ECO:0000256" key="8">
    <source>
        <dbReference type="ARBA" id="ARBA00023004"/>
    </source>
</evidence>
<comment type="catalytic activity">
    <reaction evidence="10">
        <text>NADPH + O2 + H(+) = H2O2 + NADP(+)</text>
        <dbReference type="Rhea" id="RHEA:11260"/>
        <dbReference type="ChEBI" id="CHEBI:15378"/>
        <dbReference type="ChEBI" id="CHEBI:15379"/>
        <dbReference type="ChEBI" id="CHEBI:16240"/>
        <dbReference type="ChEBI" id="CHEBI:57783"/>
        <dbReference type="ChEBI" id="CHEBI:58349"/>
        <dbReference type="EC" id="1.6.3.1"/>
    </reaction>
</comment>
<dbReference type="PRINTS" id="PR00461">
    <property type="entry name" value="PLPEROXIDASE"/>
</dbReference>
<dbReference type="OrthoDB" id="2113341at2759"/>
<sequence length="288" mass="31910">MIAVLPDKYPGCAALVLLNSTSNNKAEKEAIPNLSLAGFDVIDEVKTQLEKTCPGTVSCVDIVALGARDSFQKPMWEVLTGRRDGKISSQSEALANIPSHFSSFSILKQNFSRKGLTIHDLVVLSGDCRLSIEAKIMGLKGNVKEHGRDSSGWDHSSKNWSSLVKQGTKLFEYEVKQVLSKQGTKLSEYEVKQLMVAVDADGNGNINYDEFITAAMHTNITDGQERLYTIFQFQYFDKDNSGGTHDATQPPSPTMHFAPDVINPILKRNQPDTIYTGPMCPKFQDHFF</sequence>
<evidence type="ECO:0000256" key="3">
    <source>
        <dbReference type="ARBA" id="ARBA00022559"/>
    </source>
</evidence>
<evidence type="ECO:0000313" key="17">
    <source>
        <dbReference type="Proteomes" id="UP000631114"/>
    </source>
</evidence>
<evidence type="ECO:0000256" key="11">
    <source>
        <dbReference type="PIRSR" id="PIRSR600823-2"/>
    </source>
</evidence>
<evidence type="ECO:0000256" key="6">
    <source>
        <dbReference type="ARBA" id="ARBA00022837"/>
    </source>
</evidence>